<dbReference type="OrthoDB" id="15253at2157"/>
<dbReference type="PROSITE" id="PS00668">
    <property type="entry name" value="COMPLEX1_ND1_2"/>
    <property type="match status" value="1"/>
</dbReference>
<keyword evidence="3 5" id="KW-1133">Transmembrane helix</keyword>
<evidence type="ECO:0000256" key="5">
    <source>
        <dbReference type="SAM" id="Phobius"/>
    </source>
</evidence>
<proteinExistence type="predicted"/>
<evidence type="ECO:0000313" key="7">
    <source>
        <dbReference type="Proteomes" id="UP000593766"/>
    </source>
</evidence>
<dbReference type="RefSeq" id="WP_193436200.1">
    <property type="nucleotide sequence ID" value="NZ_CP063144.1"/>
</dbReference>
<name>A0A7M1UQC7_9CREN</name>
<evidence type="ECO:0000256" key="4">
    <source>
        <dbReference type="ARBA" id="ARBA00023136"/>
    </source>
</evidence>
<evidence type="ECO:0000313" key="6">
    <source>
        <dbReference type="EMBL" id="QOR94401.1"/>
    </source>
</evidence>
<evidence type="ECO:0000256" key="2">
    <source>
        <dbReference type="ARBA" id="ARBA00022692"/>
    </source>
</evidence>
<dbReference type="GeneID" id="59453762"/>
<feature type="transmembrane region" description="Helical" evidence="5">
    <location>
        <begin position="190"/>
        <end position="213"/>
    </location>
</feature>
<dbReference type="AlphaFoldDB" id="A0A7M1UQC7"/>
<dbReference type="GO" id="GO:0005886">
    <property type="term" value="C:plasma membrane"/>
    <property type="evidence" value="ECO:0007669"/>
    <property type="project" value="TreeGrafter"/>
</dbReference>
<dbReference type="PANTHER" id="PTHR43359:SF1">
    <property type="entry name" value="FORMATE HYDROGENLYASE SUBUNIT 4-RELATED"/>
    <property type="match status" value="1"/>
</dbReference>
<dbReference type="InterPro" id="IPR052561">
    <property type="entry name" value="ComplexI_Subunit1"/>
</dbReference>
<dbReference type="PANTHER" id="PTHR43359">
    <property type="entry name" value="FORMATE HYDROGENLYASE SUBUNIT 4"/>
    <property type="match status" value="1"/>
</dbReference>
<protein>
    <submittedName>
        <fullName evidence="6">NADH-quinone oxidoreductase subunit H</fullName>
    </submittedName>
</protein>
<gene>
    <name evidence="6" type="ORF">IMZ38_00050</name>
</gene>
<dbReference type="InterPro" id="IPR018086">
    <property type="entry name" value="NADH_UbQ_OxRdtase_su1_CS"/>
</dbReference>
<reference evidence="6 7" key="1">
    <citation type="submission" date="2020-10" db="EMBL/GenBank/DDBJ databases">
        <title>Complete genome sequence of Thermosphaera aggregans strain 3507.</title>
        <authorList>
            <person name="Zayulina K.S."/>
            <person name="Elcheninov A.G."/>
            <person name="Toshchakov S.V."/>
            <person name="Kublanov I.V."/>
            <person name="Kochetkova T.V."/>
        </authorList>
    </citation>
    <scope>NUCLEOTIDE SEQUENCE [LARGE SCALE GENOMIC DNA]</scope>
    <source>
        <strain evidence="6 7">3507</strain>
    </source>
</reference>
<feature type="transmembrane region" description="Helical" evidence="5">
    <location>
        <begin position="6"/>
        <end position="24"/>
    </location>
</feature>
<feature type="transmembrane region" description="Helical" evidence="5">
    <location>
        <begin position="241"/>
        <end position="261"/>
    </location>
</feature>
<keyword evidence="7" id="KW-1185">Reference proteome</keyword>
<feature type="transmembrane region" description="Helical" evidence="5">
    <location>
        <begin position="92"/>
        <end position="117"/>
    </location>
</feature>
<feature type="transmembrane region" description="Helical" evidence="5">
    <location>
        <begin position="273"/>
        <end position="293"/>
    </location>
</feature>
<evidence type="ECO:0000256" key="3">
    <source>
        <dbReference type="ARBA" id="ARBA00022989"/>
    </source>
</evidence>
<dbReference type="KEGG" id="tcs:IMZ38_00050"/>
<dbReference type="InterPro" id="IPR001694">
    <property type="entry name" value="NADH_UbQ_OxRdtase_su1/FPO"/>
</dbReference>
<feature type="transmembrane region" description="Helical" evidence="5">
    <location>
        <begin position="158"/>
        <end position="178"/>
    </location>
</feature>
<feature type="transmembrane region" description="Helical" evidence="5">
    <location>
        <begin position="129"/>
        <end position="152"/>
    </location>
</feature>
<evidence type="ECO:0000256" key="1">
    <source>
        <dbReference type="ARBA" id="ARBA00004141"/>
    </source>
</evidence>
<keyword evidence="2 5" id="KW-0812">Transmembrane</keyword>
<keyword evidence="4 5" id="KW-0472">Membrane</keyword>
<accession>A0A7M1UQC7</accession>
<dbReference type="Proteomes" id="UP000593766">
    <property type="component" value="Chromosome"/>
</dbReference>
<dbReference type="Pfam" id="PF00146">
    <property type="entry name" value="NADHdh"/>
    <property type="match status" value="1"/>
</dbReference>
<organism evidence="6 7">
    <name type="scientific">Thermosphaera chiliense</name>
    <dbReference type="NCBI Taxonomy" id="3402707"/>
    <lineage>
        <taxon>Archaea</taxon>
        <taxon>Thermoproteota</taxon>
        <taxon>Thermoprotei</taxon>
        <taxon>Desulfurococcales</taxon>
        <taxon>Desulfurococcaceae</taxon>
        <taxon>Thermosphaera</taxon>
    </lineage>
</organism>
<dbReference type="EMBL" id="CP063144">
    <property type="protein sequence ID" value="QOR94401.1"/>
    <property type="molecule type" value="Genomic_DNA"/>
</dbReference>
<sequence length="294" mass="31769">MFEIILVGIVSAVMLILPLLLDGLERKVKATIQTRIGPPVTQTLYDFLKLMGKEVKPFTGSALATYMVLLTIILQLSSLIALNYFIIVERSFQILFTGLALFLVAQASSTMTPLLVPNPFSQIGGYREVVVSLVNEFTMIISVGVISFILGGGAAYPYTYIGLLSAMITLFVTSYVSTGRPPFDIAEAEVELASGVFVEFSGPLLAAYVYALLSRRLLAKMVPLAIILQALTSPGLLTPLILLPLIIVMWVIYGVAATVVGRTRIDLAPASLLKLYIPLMALSITGLLIGVYYA</sequence>
<feature type="transmembrane region" description="Helical" evidence="5">
    <location>
        <begin position="63"/>
        <end position="86"/>
    </location>
</feature>
<comment type="subcellular location">
    <subcellularLocation>
        <location evidence="1">Membrane</location>
        <topology evidence="1">Multi-pass membrane protein</topology>
    </subcellularLocation>
</comment>